<keyword evidence="5" id="KW-0547">Nucleotide-binding</keyword>
<name>A0A2M8KR77_9BACT</name>
<dbReference type="InterPro" id="IPR050058">
    <property type="entry name" value="Ala-tRNA_ligase"/>
</dbReference>
<dbReference type="PANTHER" id="PTHR11777">
    <property type="entry name" value="ALANYL-TRNA SYNTHETASE"/>
    <property type="match status" value="1"/>
</dbReference>
<dbReference type="GO" id="GO:0005737">
    <property type="term" value="C:cytoplasm"/>
    <property type="evidence" value="ECO:0007669"/>
    <property type="project" value="InterPro"/>
</dbReference>
<dbReference type="InterPro" id="IPR018165">
    <property type="entry name" value="Ala-tRNA-synth_IIc_core"/>
</dbReference>
<dbReference type="SUPFAM" id="SSF101353">
    <property type="entry name" value="Putative anticodon-binding domain of alanyl-tRNA synthetase (AlaRS)"/>
    <property type="match status" value="1"/>
</dbReference>
<evidence type="ECO:0000256" key="1">
    <source>
        <dbReference type="ARBA" id="ARBA00008226"/>
    </source>
</evidence>
<dbReference type="CDD" id="cd00673">
    <property type="entry name" value="AlaRS_core"/>
    <property type="match status" value="1"/>
</dbReference>
<evidence type="ECO:0000256" key="5">
    <source>
        <dbReference type="ARBA" id="ARBA00022741"/>
    </source>
</evidence>
<accession>A0A2M8KR77</accession>
<evidence type="ECO:0000313" key="12">
    <source>
        <dbReference type="Proteomes" id="UP000229554"/>
    </source>
</evidence>
<dbReference type="InterPro" id="IPR002318">
    <property type="entry name" value="Ala-tRNA-lgiase_IIc"/>
</dbReference>
<dbReference type="SUPFAM" id="SSF55681">
    <property type="entry name" value="Class II aaRS and biotin synthetases"/>
    <property type="match status" value="1"/>
</dbReference>
<dbReference type="SUPFAM" id="SSF55186">
    <property type="entry name" value="ThrRS/AlaRS common domain"/>
    <property type="match status" value="1"/>
</dbReference>
<dbReference type="InterPro" id="IPR018163">
    <property type="entry name" value="Thr/Ala-tRNA-synth_IIc_edit"/>
</dbReference>
<dbReference type="Gene3D" id="3.30.980.10">
    <property type="entry name" value="Threonyl-trna Synthetase, Chain A, domain 2"/>
    <property type="match status" value="1"/>
</dbReference>
<comment type="caution">
    <text evidence="11">The sequence shown here is derived from an EMBL/GenBank/DDBJ whole genome shotgun (WGS) entry which is preliminary data.</text>
</comment>
<evidence type="ECO:0000259" key="10">
    <source>
        <dbReference type="PROSITE" id="PS50860"/>
    </source>
</evidence>
<sequence>MPFMTSEEILTAYLSFYKKRGHEQAPNVSLIPQGDSTLLFVNCGMFPLVPYLSGEPHPLGKRLVNVQRSTRFEDIEEIGDNRHTTAFHMIGNWSLGDYFKQEQLTWIYEFFIEKLGLDPHRLFASVFEGDKNAPKDTESAAIIKKIFMKYGIKALENKRIYAYGAPDNWWQRGEAIGELGGPDSEIFCYLGKGSGIGKNPAQHQDEFLEIGNSVFMQYKRSKSGWEELPQKNVDFGGGLERIALVVQNKTDIFETDNFWPIIQEIERMSGKQYKEHSDITKAMRVLADHIRASVFLAMDDVIPSNKDQGYVLRRYIRRIARFSKKLGLENASSQLVTKTCELLSWLYPDLQDKKQPITRIFQDEEAKFTTVLDESEKQLQKMFQVGNFPKDEGSASQVAFNLYQSIGTPPEMTQEFFQEHNILGPTQIKAFHELYNEKIKEHQTVSRKGADAKFKGGLADHSEEVIQYHTTTHLLHEALRRTLGTRIQQYGSNITKDRLRFDFSHTEKLTDAQVSQTEQLVNSTIAQALPVRYLMMPKEEAEKSGALHFFKEKYTDTVKVYFIGNDIDHAFSKEFCGGPHVSNLSELPHTFHIYKQESVGKGIRRIYAKFE</sequence>
<organism evidence="11 12">
    <name type="scientific">Candidatus Roizmanbacteria bacterium CG10_big_fil_rev_8_21_14_0_10_39_6</name>
    <dbReference type="NCBI Taxonomy" id="1974853"/>
    <lineage>
        <taxon>Bacteria</taxon>
        <taxon>Candidatus Roizmaniibacteriota</taxon>
    </lineage>
</organism>
<evidence type="ECO:0000256" key="6">
    <source>
        <dbReference type="ARBA" id="ARBA00022840"/>
    </source>
</evidence>
<dbReference type="GO" id="GO:0002161">
    <property type="term" value="F:aminoacyl-tRNA deacylase activity"/>
    <property type="evidence" value="ECO:0007669"/>
    <property type="project" value="TreeGrafter"/>
</dbReference>
<evidence type="ECO:0000256" key="7">
    <source>
        <dbReference type="ARBA" id="ARBA00022884"/>
    </source>
</evidence>
<feature type="domain" description="Alanyl-transfer RNA synthetases family profile" evidence="10">
    <location>
        <begin position="4"/>
        <end position="611"/>
    </location>
</feature>
<dbReference type="AlphaFoldDB" id="A0A2M8KR77"/>
<dbReference type="EC" id="6.1.1.7" evidence="2"/>
<dbReference type="InterPro" id="IPR045864">
    <property type="entry name" value="aa-tRNA-synth_II/BPL/LPL"/>
</dbReference>
<dbReference type="Gene3D" id="3.30.930.10">
    <property type="entry name" value="Bira Bifunctional Protein, Domain 2"/>
    <property type="match status" value="1"/>
</dbReference>
<keyword evidence="3" id="KW-0820">tRNA-binding</keyword>
<evidence type="ECO:0000256" key="9">
    <source>
        <dbReference type="ARBA" id="ARBA00023146"/>
    </source>
</evidence>
<proteinExistence type="inferred from homology"/>
<keyword evidence="8" id="KW-0648">Protein biosynthesis</keyword>
<dbReference type="EMBL" id="PFED01000209">
    <property type="protein sequence ID" value="PJE62418.1"/>
    <property type="molecule type" value="Genomic_DNA"/>
</dbReference>
<evidence type="ECO:0000256" key="8">
    <source>
        <dbReference type="ARBA" id="ARBA00022917"/>
    </source>
</evidence>
<dbReference type="GO" id="GO:0004813">
    <property type="term" value="F:alanine-tRNA ligase activity"/>
    <property type="evidence" value="ECO:0007669"/>
    <property type="project" value="UniProtKB-EC"/>
</dbReference>
<dbReference type="GO" id="GO:0006419">
    <property type="term" value="P:alanyl-tRNA aminoacylation"/>
    <property type="evidence" value="ECO:0007669"/>
    <property type="project" value="InterPro"/>
</dbReference>
<keyword evidence="6" id="KW-0067">ATP-binding</keyword>
<dbReference type="InterPro" id="IPR012947">
    <property type="entry name" value="tRNA_SAD"/>
</dbReference>
<dbReference type="FunFam" id="3.30.980.10:FF:000004">
    <property type="entry name" value="Alanine--tRNA ligase, cytoplasmic"/>
    <property type="match status" value="1"/>
</dbReference>
<comment type="similarity">
    <text evidence="1">Belongs to the class-II aminoacyl-tRNA synthetase family.</text>
</comment>
<dbReference type="SMART" id="SM00863">
    <property type="entry name" value="tRNA_SAD"/>
    <property type="match status" value="1"/>
</dbReference>
<dbReference type="Proteomes" id="UP000229554">
    <property type="component" value="Unassembled WGS sequence"/>
</dbReference>
<dbReference type="NCBIfam" id="NF002436">
    <property type="entry name" value="PRK01584.1"/>
    <property type="match status" value="1"/>
</dbReference>
<dbReference type="PRINTS" id="PR00980">
    <property type="entry name" value="TRNASYNTHALA"/>
</dbReference>
<dbReference type="Gene3D" id="3.30.54.20">
    <property type="match status" value="1"/>
</dbReference>
<keyword evidence="9" id="KW-0030">Aminoacyl-tRNA synthetase</keyword>
<dbReference type="GO" id="GO:0005524">
    <property type="term" value="F:ATP binding"/>
    <property type="evidence" value="ECO:0007669"/>
    <property type="project" value="UniProtKB-KW"/>
</dbReference>
<dbReference type="Pfam" id="PF07973">
    <property type="entry name" value="tRNA_SAD"/>
    <property type="match status" value="1"/>
</dbReference>
<dbReference type="PROSITE" id="PS50860">
    <property type="entry name" value="AA_TRNA_LIGASE_II_ALA"/>
    <property type="match status" value="1"/>
</dbReference>
<reference evidence="12" key="1">
    <citation type="submission" date="2017-09" db="EMBL/GenBank/DDBJ databases">
        <title>Depth-based differentiation of microbial function through sediment-hosted aquifers and enrichment of novel symbionts in the deep terrestrial subsurface.</title>
        <authorList>
            <person name="Probst A.J."/>
            <person name="Ladd B."/>
            <person name="Jarett J.K."/>
            <person name="Geller-Mcgrath D.E."/>
            <person name="Sieber C.M.K."/>
            <person name="Emerson J.B."/>
            <person name="Anantharaman K."/>
            <person name="Thomas B.C."/>
            <person name="Malmstrom R."/>
            <person name="Stieglmeier M."/>
            <person name="Klingl A."/>
            <person name="Woyke T."/>
            <person name="Ryan C.M."/>
            <person name="Banfield J.F."/>
        </authorList>
    </citation>
    <scope>NUCLEOTIDE SEQUENCE [LARGE SCALE GENOMIC DNA]</scope>
</reference>
<evidence type="ECO:0000256" key="3">
    <source>
        <dbReference type="ARBA" id="ARBA00022555"/>
    </source>
</evidence>
<keyword evidence="7" id="KW-0694">RNA-binding</keyword>
<evidence type="ECO:0000313" key="11">
    <source>
        <dbReference type="EMBL" id="PJE62418.1"/>
    </source>
</evidence>
<dbReference type="GO" id="GO:0000049">
    <property type="term" value="F:tRNA binding"/>
    <property type="evidence" value="ECO:0007669"/>
    <property type="project" value="UniProtKB-KW"/>
</dbReference>
<dbReference type="InterPro" id="IPR018164">
    <property type="entry name" value="Ala-tRNA-synth_IIc_N"/>
</dbReference>
<dbReference type="PANTHER" id="PTHR11777:SF9">
    <property type="entry name" value="ALANINE--TRNA LIGASE, CYTOPLASMIC"/>
    <property type="match status" value="1"/>
</dbReference>
<keyword evidence="4 11" id="KW-0436">Ligase</keyword>
<gene>
    <name evidence="11" type="ORF">COU88_05100</name>
</gene>
<evidence type="ECO:0000256" key="2">
    <source>
        <dbReference type="ARBA" id="ARBA00013168"/>
    </source>
</evidence>
<dbReference type="InterPro" id="IPR018162">
    <property type="entry name" value="Ala-tRNA-ligase_IIc_anticod-bd"/>
</dbReference>
<evidence type="ECO:0000256" key="4">
    <source>
        <dbReference type="ARBA" id="ARBA00022598"/>
    </source>
</evidence>
<protein>
    <recommendedName>
        <fullName evidence="2">alanine--tRNA ligase</fullName>
        <ecNumber evidence="2">6.1.1.7</ecNumber>
    </recommendedName>
</protein>
<dbReference type="Pfam" id="PF01411">
    <property type="entry name" value="tRNA-synt_2c"/>
    <property type="match status" value="1"/>
</dbReference>